<sequence>MKNTIYFLFKKYKWVFLILPLFYFFYIIFNNNPKNQSSSKNILNDSLIINMGEVPQTPWDLDQAAIQVVETFTSAVHGCLTSVYKLGSIDNSNQNVLFEKYFCEGKTCYATLKKGVRFHNNREVNAYDVEFSLIKQLLIHKKNSFTKTILNDIEGIESLNKKNIKHLSINNIQYPSQYLRGIKVIDFYNLKFILKSSSENFFHKISEGRLPIVPIEELKNDYVSWKKYPVGFGKYKVIHANLKDYEFHLEKVLKEELIPKSVKIVFSSKNIGDIKMQLANSQRKLSEYEQILTFYDVYSNGGFLYNYQTELGQNENFRKAISLALDREKIAKKSLFNEIYAEDQLLPSSGWQSTYRAKIPIQKQNIPEAKKLLEKVPKELWQNKLLLIPTYWDDVKDINSIPYITEIKDQLAQIGLHVKFLDTDVEYDKFSKGDKNILWFTGFGISFVNFDPNKNFSHFRKGSYFTYEHPDDPEFERLFQNSINHFTDSPEETQKLSAYFTEKNIMTVIMNQRMTLSYDSRKIISLGNQYNGIRLAIWEIKLKE</sequence>
<dbReference type="PANTHER" id="PTHR30290:SF9">
    <property type="entry name" value="OLIGOPEPTIDE-BINDING PROTEIN APPA"/>
    <property type="match status" value="1"/>
</dbReference>
<dbReference type="GO" id="GO:0015833">
    <property type="term" value="P:peptide transport"/>
    <property type="evidence" value="ECO:0007669"/>
    <property type="project" value="TreeGrafter"/>
</dbReference>
<keyword evidence="2" id="KW-0813">Transport</keyword>
<feature type="domain" description="Solute-binding protein family 5" evidence="5">
    <location>
        <begin position="293"/>
        <end position="462"/>
    </location>
</feature>
<comment type="caution">
    <text evidence="6">The sequence shown here is derived from an EMBL/GenBank/DDBJ whole genome shotgun (WGS) entry which is preliminary data.</text>
</comment>
<dbReference type="Gene3D" id="3.10.105.10">
    <property type="entry name" value="Dipeptide-binding Protein, Domain 3"/>
    <property type="match status" value="1"/>
</dbReference>
<dbReference type="Pfam" id="PF00496">
    <property type="entry name" value="SBP_bac_5"/>
    <property type="match status" value="2"/>
</dbReference>
<evidence type="ECO:0000256" key="2">
    <source>
        <dbReference type="ARBA" id="ARBA00022448"/>
    </source>
</evidence>
<dbReference type="Gene3D" id="3.40.190.10">
    <property type="entry name" value="Periplasmic binding protein-like II"/>
    <property type="match status" value="1"/>
</dbReference>
<dbReference type="InterPro" id="IPR000914">
    <property type="entry name" value="SBP_5_dom"/>
</dbReference>
<keyword evidence="3" id="KW-0732">Signal</keyword>
<keyword evidence="7" id="KW-1185">Reference proteome</keyword>
<dbReference type="Proteomes" id="UP000437748">
    <property type="component" value="Unassembled WGS sequence"/>
</dbReference>
<name>A0A6N6VU71_9BACT</name>
<dbReference type="SUPFAM" id="SSF53850">
    <property type="entry name" value="Periplasmic binding protein-like II"/>
    <property type="match status" value="1"/>
</dbReference>
<evidence type="ECO:0000259" key="5">
    <source>
        <dbReference type="Pfam" id="PF00496"/>
    </source>
</evidence>
<dbReference type="AlphaFoldDB" id="A0A6N6VU71"/>
<evidence type="ECO:0000313" key="6">
    <source>
        <dbReference type="EMBL" id="KAB8036989.1"/>
    </source>
</evidence>
<evidence type="ECO:0000256" key="3">
    <source>
        <dbReference type="ARBA" id="ARBA00022729"/>
    </source>
</evidence>
<protein>
    <recommendedName>
        <fullName evidence="5">Solute-binding protein family 5 domain-containing protein</fullName>
    </recommendedName>
</protein>
<proteinExistence type="inferred from homology"/>
<dbReference type="RefSeq" id="WP_153421406.1">
    <property type="nucleotide sequence ID" value="NZ_WFLM01000005.1"/>
</dbReference>
<reference evidence="6 7" key="1">
    <citation type="submission" date="2019-10" db="EMBL/GenBank/DDBJ databases">
        <title>New species of Slilvanegrellaceae.</title>
        <authorList>
            <person name="Pitt A."/>
            <person name="Hahn M.W."/>
        </authorList>
    </citation>
    <scope>NUCLEOTIDE SEQUENCE [LARGE SCALE GENOMIC DNA]</scope>
    <source>
        <strain evidence="6 7">SP-Ram-0.45-NSY-1</strain>
    </source>
</reference>
<dbReference type="EMBL" id="WFLM01000005">
    <property type="protein sequence ID" value="KAB8036989.1"/>
    <property type="molecule type" value="Genomic_DNA"/>
</dbReference>
<dbReference type="GO" id="GO:1904680">
    <property type="term" value="F:peptide transmembrane transporter activity"/>
    <property type="evidence" value="ECO:0007669"/>
    <property type="project" value="TreeGrafter"/>
</dbReference>
<evidence type="ECO:0000313" key="7">
    <source>
        <dbReference type="Proteomes" id="UP000437748"/>
    </source>
</evidence>
<accession>A0A6N6VU71</accession>
<organism evidence="6 7">
    <name type="scientific">Silvanigrella paludirubra</name>
    <dbReference type="NCBI Taxonomy" id="2499159"/>
    <lineage>
        <taxon>Bacteria</taxon>
        <taxon>Pseudomonadati</taxon>
        <taxon>Bdellovibrionota</taxon>
        <taxon>Oligoflexia</taxon>
        <taxon>Silvanigrellales</taxon>
        <taxon>Silvanigrellaceae</taxon>
        <taxon>Silvanigrella</taxon>
    </lineage>
</organism>
<keyword evidence="4" id="KW-0472">Membrane</keyword>
<evidence type="ECO:0000256" key="4">
    <source>
        <dbReference type="SAM" id="Phobius"/>
    </source>
</evidence>
<dbReference type="InterPro" id="IPR039424">
    <property type="entry name" value="SBP_5"/>
</dbReference>
<feature type="transmembrane region" description="Helical" evidence="4">
    <location>
        <begin position="12"/>
        <end position="29"/>
    </location>
</feature>
<dbReference type="PANTHER" id="PTHR30290">
    <property type="entry name" value="PERIPLASMIC BINDING COMPONENT OF ABC TRANSPORTER"/>
    <property type="match status" value="1"/>
</dbReference>
<keyword evidence="4" id="KW-0812">Transmembrane</keyword>
<keyword evidence="4" id="KW-1133">Transmembrane helix</keyword>
<comment type="similarity">
    <text evidence="1">Belongs to the bacterial solute-binding protein 5 family.</text>
</comment>
<feature type="domain" description="Solute-binding protein family 5" evidence="5">
    <location>
        <begin position="105"/>
        <end position="239"/>
    </location>
</feature>
<gene>
    <name evidence="6" type="ORF">GCL60_14215</name>
</gene>
<dbReference type="OrthoDB" id="9801912at2"/>
<evidence type="ECO:0000256" key="1">
    <source>
        <dbReference type="ARBA" id="ARBA00005695"/>
    </source>
</evidence>